<dbReference type="Proteomes" id="UP000499080">
    <property type="component" value="Unassembled WGS sequence"/>
</dbReference>
<dbReference type="EMBL" id="BGPR01000377">
    <property type="protein sequence ID" value="GBM16618.1"/>
    <property type="molecule type" value="Genomic_DNA"/>
</dbReference>
<protein>
    <submittedName>
        <fullName evidence="1">Uncharacterized protein</fullName>
    </submittedName>
</protein>
<reference evidence="1 2" key="1">
    <citation type="journal article" date="2019" name="Sci. Rep.">
        <title>Orb-weaving spider Araneus ventricosus genome elucidates the spidroin gene catalogue.</title>
        <authorList>
            <person name="Kono N."/>
            <person name="Nakamura H."/>
            <person name="Ohtoshi R."/>
            <person name="Moran D.A.P."/>
            <person name="Shinohara A."/>
            <person name="Yoshida Y."/>
            <person name="Fujiwara M."/>
            <person name="Mori M."/>
            <person name="Tomita M."/>
            <person name="Arakawa K."/>
        </authorList>
    </citation>
    <scope>NUCLEOTIDE SEQUENCE [LARGE SCALE GENOMIC DNA]</scope>
</reference>
<evidence type="ECO:0000313" key="1">
    <source>
        <dbReference type="EMBL" id="GBM16618.1"/>
    </source>
</evidence>
<gene>
    <name evidence="1" type="ORF">AVEN_88957_1</name>
</gene>
<dbReference type="AlphaFoldDB" id="A0A4Y2DLA7"/>
<organism evidence="1 2">
    <name type="scientific">Araneus ventricosus</name>
    <name type="common">Orbweaver spider</name>
    <name type="synonym">Epeira ventricosa</name>
    <dbReference type="NCBI Taxonomy" id="182803"/>
    <lineage>
        <taxon>Eukaryota</taxon>
        <taxon>Metazoa</taxon>
        <taxon>Ecdysozoa</taxon>
        <taxon>Arthropoda</taxon>
        <taxon>Chelicerata</taxon>
        <taxon>Arachnida</taxon>
        <taxon>Araneae</taxon>
        <taxon>Araneomorphae</taxon>
        <taxon>Entelegynae</taxon>
        <taxon>Araneoidea</taxon>
        <taxon>Araneidae</taxon>
        <taxon>Araneus</taxon>
    </lineage>
</organism>
<proteinExistence type="predicted"/>
<sequence length="87" mass="9349">MSGVTFDKAKFSAGLRDNVVNKLGKIESSVKSNTKQHEGYIETDLVILNHGPITRTTSELVPPLQTTPAGGHLALIELISTRPYSGT</sequence>
<accession>A0A4Y2DLA7</accession>
<comment type="caution">
    <text evidence="1">The sequence shown here is derived from an EMBL/GenBank/DDBJ whole genome shotgun (WGS) entry which is preliminary data.</text>
</comment>
<keyword evidence="2" id="KW-1185">Reference proteome</keyword>
<name>A0A4Y2DLA7_ARAVE</name>
<evidence type="ECO:0000313" key="2">
    <source>
        <dbReference type="Proteomes" id="UP000499080"/>
    </source>
</evidence>